<dbReference type="EMBL" id="LNTB01000001">
    <property type="protein sequence ID" value="KSW11925.1"/>
    <property type="molecule type" value="Genomic_DNA"/>
</dbReference>
<dbReference type="STRING" id="2309.CF15_03780"/>
<proteinExistence type="predicted"/>
<gene>
    <name evidence="1" type="ORF">CF15_03780</name>
</gene>
<dbReference type="Proteomes" id="UP000053352">
    <property type="component" value="Unassembled WGS sequence"/>
</dbReference>
<keyword evidence="2" id="KW-1185">Reference proteome</keyword>
<sequence length="120" mass="13055">MATEASPSSIRTLFRNRGLEVAESRSQQTTLLGGMLEYHSVSGVRQGSYRITVRIRPAPSSTQLVINASSRESARRAADMLEKLGFKVDADEEVVRAKAKGVSMSLVSRAIDIAEEATRS</sequence>
<evidence type="ECO:0000313" key="1">
    <source>
        <dbReference type="EMBL" id="KSW11925.1"/>
    </source>
</evidence>
<comment type="caution">
    <text evidence="1">The sequence shown here is derived from an EMBL/GenBank/DDBJ whole genome shotgun (WGS) entry which is preliminary data.</text>
</comment>
<dbReference type="OrthoDB" id="15260at2157"/>
<reference evidence="1 2" key="1">
    <citation type="submission" date="2015-11" db="EMBL/GenBank/DDBJ databases">
        <title>Genome sequence of Pyrodictium occultum PL-19, a marine hyperthermophilic archaeon isolated from Volcano, Italy.</title>
        <authorList>
            <person name="Utturkar S."/>
            <person name="Huber H."/>
            <person name="Leptihn S."/>
            <person name="Brown S."/>
            <person name="Stetter K.O."/>
            <person name="Podar M."/>
        </authorList>
    </citation>
    <scope>NUCLEOTIDE SEQUENCE [LARGE SCALE GENOMIC DNA]</scope>
    <source>
        <strain evidence="1 2">PL-19</strain>
    </source>
</reference>
<dbReference type="AlphaFoldDB" id="A0A0V8RV38"/>
<dbReference type="RefSeq" id="WP_058370605.1">
    <property type="nucleotide sequence ID" value="NZ_LNTB01000001.1"/>
</dbReference>
<evidence type="ECO:0000313" key="2">
    <source>
        <dbReference type="Proteomes" id="UP000053352"/>
    </source>
</evidence>
<protein>
    <submittedName>
        <fullName evidence="1">Uncharacterized protein</fullName>
    </submittedName>
</protein>
<name>A0A0V8RV38_PYROC</name>
<accession>A0A0V8RV38</accession>
<organism evidence="1 2">
    <name type="scientific">Pyrodictium occultum</name>
    <dbReference type="NCBI Taxonomy" id="2309"/>
    <lineage>
        <taxon>Archaea</taxon>
        <taxon>Thermoproteota</taxon>
        <taxon>Thermoprotei</taxon>
        <taxon>Desulfurococcales</taxon>
        <taxon>Pyrodictiaceae</taxon>
        <taxon>Pyrodictium</taxon>
    </lineage>
</organism>